<evidence type="ECO:0000259" key="7">
    <source>
        <dbReference type="Pfam" id="PF13087"/>
    </source>
</evidence>
<dbReference type="InterPro" id="IPR027417">
    <property type="entry name" value="P-loop_NTPase"/>
</dbReference>
<dbReference type="GO" id="GO:0016787">
    <property type="term" value="F:hydrolase activity"/>
    <property type="evidence" value="ECO:0007669"/>
    <property type="project" value="UniProtKB-KW"/>
</dbReference>
<feature type="domain" description="DNA2/NAM7 helicase helicase" evidence="6">
    <location>
        <begin position="246"/>
        <end position="497"/>
    </location>
</feature>
<dbReference type="STRING" id="223786.SAMN05216234_10454"/>
<evidence type="ECO:0000313" key="8">
    <source>
        <dbReference type="EMBL" id="SFP01699.1"/>
    </source>
</evidence>
<sequence>MAKKRPLPFIISASLDERRRNQILRRYKIKSSNIARVYEGDGWILYNPTKNSYFKLPKEMIPSRELEHRIKSIHNYIEEYKSLIDIERRAEMDAQIKEIRTTSPKEREHYGRAVLGLKGRSAGRKFDLYLVRFSRDALIQTEIGSGDIVLISRGDPLKSDLTATVMQVSKNYIEVAFLSKPPVWCKDNNIRLDLFVNDVTFKRMERNLEKMRHIGSPMSHIRDILLGLTTQSKPSKTLHFLPDNENLNNKQKEAVGKALGAKDIALIHGPPGTGKTTAVVETIVQLVKQGKKVLATADSNVAVDNMLERLSKKDEINLVRVGHPARIDESLEKFSLFSLIEVDERSKRVKMMLEEVGKLVEVRNRYSKPTPSRLRGMSKERVKKLSALGKSYRGVDIKTINSMAQWIKEDEKFEKFFSAIRELEESIVQDIISKADVVLSTNGMIGAEMFEGVTFDVTVIDEASQQMEPSTLLPMMRAKKVILAGDHKQLPPTVISNLDTLKHSLFEKLMNREDITQTMLEIQYRMHKKIMDFPNQLMYDSKLKADKSVASSKLLLEKLPNDQEISKIVDPNRPIFFLDTSSSETGDNRETLQPKSTSYENIFEAKIVASIVKALVEGGLDIDEIGVITPYLAQVKRIEKICEDEGVVCEVKSVDGFQGREKEVIIISFVRSNVDNSIGFLKDKRRLNVAMTRAKKKLIMIGDKTTLEANEPFDRLFDYLSSTTASSS</sequence>
<comment type="similarity">
    <text evidence="1">Belongs to the DNA2/NAM7 helicase family.</text>
</comment>
<evidence type="ECO:0000256" key="4">
    <source>
        <dbReference type="ARBA" id="ARBA00022806"/>
    </source>
</evidence>
<keyword evidence="5" id="KW-0067">ATP-binding</keyword>
<dbReference type="InterPro" id="IPR004483">
    <property type="entry name" value="SMUBP-2/Hcs1-like"/>
</dbReference>
<dbReference type="RefSeq" id="WP_092910778.1">
    <property type="nucleotide sequence ID" value="NZ_FOXB01000004.1"/>
</dbReference>
<protein>
    <submittedName>
        <fullName evidence="8">DNA helicase, putative</fullName>
    </submittedName>
</protein>
<keyword evidence="3" id="KW-0378">Hydrolase</keyword>
<evidence type="ECO:0000256" key="2">
    <source>
        <dbReference type="ARBA" id="ARBA00022741"/>
    </source>
</evidence>
<dbReference type="GO" id="GO:0005524">
    <property type="term" value="F:ATP binding"/>
    <property type="evidence" value="ECO:0007669"/>
    <property type="project" value="UniProtKB-KW"/>
</dbReference>
<dbReference type="GO" id="GO:0005694">
    <property type="term" value="C:chromosome"/>
    <property type="evidence" value="ECO:0007669"/>
    <property type="project" value="UniProtKB-ARBA"/>
</dbReference>
<keyword evidence="9" id="KW-1185">Reference proteome</keyword>
<dbReference type="PANTHER" id="PTHR43788">
    <property type="entry name" value="DNA2/NAM7 HELICASE FAMILY MEMBER"/>
    <property type="match status" value="1"/>
</dbReference>
<evidence type="ECO:0000256" key="3">
    <source>
        <dbReference type="ARBA" id="ARBA00022801"/>
    </source>
</evidence>
<gene>
    <name evidence="8" type="ORF">SAMN05216234_10454</name>
</gene>
<evidence type="ECO:0000313" key="9">
    <source>
        <dbReference type="Proteomes" id="UP000199227"/>
    </source>
</evidence>
<dbReference type="InterPro" id="IPR050534">
    <property type="entry name" value="Coronavir_polyprotein_1ab"/>
</dbReference>
<dbReference type="InterPro" id="IPR041679">
    <property type="entry name" value="DNA2/NAM7-like_C"/>
</dbReference>
<dbReference type="Gene3D" id="2.40.30.270">
    <property type="match status" value="1"/>
</dbReference>
<name>A0A1I5LWI6_9BACT</name>
<dbReference type="NCBIfam" id="TIGR00376">
    <property type="entry name" value="IGHMBP2 family helicase"/>
    <property type="match status" value="1"/>
</dbReference>
<dbReference type="EMBL" id="FOXB01000004">
    <property type="protein sequence ID" value="SFP01699.1"/>
    <property type="molecule type" value="Genomic_DNA"/>
</dbReference>
<reference evidence="8 9" key="1">
    <citation type="submission" date="2016-10" db="EMBL/GenBank/DDBJ databases">
        <authorList>
            <person name="de Groot N.N."/>
        </authorList>
    </citation>
    <scope>NUCLEOTIDE SEQUENCE [LARGE SCALE GENOMIC DNA]</scope>
    <source>
        <strain evidence="8 9">EP1-55-1</strain>
    </source>
</reference>
<dbReference type="InterPro" id="IPR041677">
    <property type="entry name" value="DNA2/NAM7_AAA_11"/>
</dbReference>
<evidence type="ECO:0000256" key="1">
    <source>
        <dbReference type="ARBA" id="ARBA00007913"/>
    </source>
</evidence>
<feature type="domain" description="DNA2/NAM7 helicase-like C-terminal" evidence="7">
    <location>
        <begin position="501"/>
        <end position="704"/>
    </location>
</feature>
<dbReference type="SUPFAM" id="SSF52540">
    <property type="entry name" value="P-loop containing nucleoside triphosphate hydrolases"/>
    <property type="match status" value="1"/>
</dbReference>
<dbReference type="Pfam" id="PF13086">
    <property type="entry name" value="AAA_11"/>
    <property type="match status" value="1"/>
</dbReference>
<keyword evidence="4 8" id="KW-0347">Helicase</keyword>
<dbReference type="InterPro" id="IPR047187">
    <property type="entry name" value="SF1_C_Upf1"/>
</dbReference>
<organism evidence="8 9">
    <name type="scientific">Hydrogenimonas thermophila</name>
    <dbReference type="NCBI Taxonomy" id="223786"/>
    <lineage>
        <taxon>Bacteria</taxon>
        <taxon>Pseudomonadati</taxon>
        <taxon>Campylobacterota</taxon>
        <taxon>Epsilonproteobacteria</taxon>
        <taxon>Campylobacterales</taxon>
        <taxon>Hydrogenimonadaceae</taxon>
        <taxon>Hydrogenimonas</taxon>
    </lineage>
</organism>
<dbReference type="FunFam" id="3.40.50.300:FF:000326">
    <property type="entry name" value="P-loop containing nucleoside triphosphate hydrolase"/>
    <property type="match status" value="1"/>
</dbReference>
<evidence type="ECO:0000259" key="6">
    <source>
        <dbReference type="Pfam" id="PF13086"/>
    </source>
</evidence>
<dbReference type="GO" id="GO:0043139">
    <property type="term" value="F:5'-3' DNA helicase activity"/>
    <property type="evidence" value="ECO:0007669"/>
    <property type="project" value="TreeGrafter"/>
</dbReference>
<evidence type="ECO:0000256" key="5">
    <source>
        <dbReference type="ARBA" id="ARBA00022840"/>
    </source>
</evidence>
<dbReference type="Pfam" id="PF13087">
    <property type="entry name" value="AAA_12"/>
    <property type="match status" value="1"/>
</dbReference>
<accession>A0A1I5LWI6</accession>
<dbReference type="GO" id="GO:0003677">
    <property type="term" value="F:DNA binding"/>
    <property type="evidence" value="ECO:0007669"/>
    <property type="project" value="InterPro"/>
</dbReference>
<keyword evidence="2" id="KW-0547">Nucleotide-binding</keyword>
<proteinExistence type="inferred from homology"/>
<dbReference type="OrthoDB" id="9757917at2"/>
<dbReference type="PANTHER" id="PTHR43788:SF8">
    <property type="entry name" value="DNA-BINDING PROTEIN SMUBP-2"/>
    <property type="match status" value="1"/>
</dbReference>
<dbReference type="AlphaFoldDB" id="A0A1I5LWI6"/>
<dbReference type="Proteomes" id="UP000199227">
    <property type="component" value="Unassembled WGS sequence"/>
</dbReference>
<dbReference type="CDD" id="cd18808">
    <property type="entry name" value="SF1_C_Upf1"/>
    <property type="match status" value="1"/>
</dbReference>
<dbReference type="Gene3D" id="3.40.50.300">
    <property type="entry name" value="P-loop containing nucleotide triphosphate hydrolases"/>
    <property type="match status" value="2"/>
</dbReference>